<dbReference type="RefSeq" id="WP_273631778.1">
    <property type="nucleotide sequence ID" value="NZ_CP117167.1"/>
</dbReference>
<dbReference type="Pfam" id="PF07110">
    <property type="entry name" value="EthD"/>
    <property type="match status" value="1"/>
</dbReference>
<evidence type="ECO:0000313" key="3">
    <source>
        <dbReference type="Proteomes" id="UP001216139"/>
    </source>
</evidence>
<feature type="domain" description="EthD" evidence="1">
    <location>
        <begin position="11"/>
        <end position="99"/>
    </location>
</feature>
<protein>
    <submittedName>
        <fullName evidence="2">EthD domain-containing protein</fullName>
    </submittedName>
</protein>
<evidence type="ECO:0000313" key="2">
    <source>
        <dbReference type="EMBL" id="WCT13482.1"/>
    </source>
</evidence>
<accession>A0ABY7TCY3</accession>
<name>A0ABY7TCY3_9SPHI</name>
<dbReference type="Proteomes" id="UP001216139">
    <property type="component" value="Chromosome"/>
</dbReference>
<proteinExistence type="predicted"/>
<gene>
    <name evidence="2" type="ORF">PQO05_05980</name>
</gene>
<keyword evidence="3" id="KW-1185">Reference proteome</keyword>
<sequence length="113" mass="12984">MIKLSILLARKKELSHEEFVNYHKTNHAQLFASIPVVKENVKKYVQCHSLPENPPGLPAPVYDGITEIWLDDMDALGKVFTDEKYMEIIRPDEEKFIDIHGCSFLISTENVVI</sequence>
<evidence type="ECO:0000259" key="1">
    <source>
        <dbReference type="Pfam" id="PF07110"/>
    </source>
</evidence>
<dbReference type="InterPro" id="IPR009799">
    <property type="entry name" value="EthD_dom"/>
</dbReference>
<dbReference type="InterPro" id="IPR011008">
    <property type="entry name" value="Dimeric_a/b-barrel"/>
</dbReference>
<dbReference type="Gene3D" id="3.30.70.100">
    <property type="match status" value="1"/>
</dbReference>
<organism evidence="2 3">
    <name type="scientific">Mucilaginibacter jinjuensis</name>
    <dbReference type="NCBI Taxonomy" id="1176721"/>
    <lineage>
        <taxon>Bacteria</taxon>
        <taxon>Pseudomonadati</taxon>
        <taxon>Bacteroidota</taxon>
        <taxon>Sphingobacteriia</taxon>
        <taxon>Sphingobacteriales</taxon>
        <taxon>Sphingobacteriaceae</taxon>
        <taxon>Mucilaginibacter</taxon>
    </lineage>
</organism>
<reference evidence="2 3" key="1">
    <citation type="submission" date="2023-02" db="EMBL/GenBank/DDBJ databases">
        <title>Genome sequence of Mucilaginibacter jinjuensis strain KACC 16571.</title>
        <authorList>
            <person name="Kim S."/>
            <person name="Heo J."/>
            <person name="Kwon S.-W."/>
        </authorList>
    </citation>
    <scope>NUCLEOTIDE SEQUENCE [LARGE SCALE GENOMIC DNA]</scope>
    <source>
        <strain evidence="2 3">KACC 16571</strain>
    </source>
</reference>
<dbReference type="SUPFAM" id="SSF54909">
    <property type="entry name" value="Dimeric alpha+beta barrel"/>
    <property type="match status" value="1"/>
</dbReference>
<dbReference type="EMBL" id="CP117167">
    <property type="protein sequence ID" value="WCT13482.1"/>
    <property type="molecule type" value="Genomic_DNA"/>
</dbReference>